<proteinExistence type="predicted"/>
<dbReference type="EMBL" id="MH790661">
    <property type="protein sequence ID" value="QBH85320.1"/>
    <property type="molecule type" value="Genomic_DNA"/>
</dbReference>
<sequence length="88" mass="9938">MVVTVAATCRQGRRPCCTPVNPYTELHTTLMAACCLSRRTASSGGLWGIRERICFRMASQSRSRMLSRLSRTWAFTKNSRRPPTSISR</sequence>
<reference evidence="1" key="1">
    <citation type="submission" date="2018-08" db="EMBL/GenBank/DDBJ databases">
        <title>HSV2 whole genome sequences from clinical isolates.</title>
        <authorList>
            <person name="Roychoudhury P."/>
            <person name="Greninger A.L."/>
            <person name="Jerome K.R."/>
            <person name="Johnston C."/>
            <person name="Wald A."/>
            <person name="Xie H."/>
        </authorList>
    </citation>
    <scope>NUCLEOTIDE SEQUENCE</scope>
    <source>
        <strain evidence="1">2000-3429</strain>
    </source>
</reference>
<evidence type="ECO:0000313" key="1">
    <source>
        <dbReference type="EMBL" id="QBH85320.1"/>
    </source>
</evidence>
<organism evidence="1">
    <name type="scientific">Human herpesvirus 2</name>
    <name type="common">HHV-2</name>
    <name type="synonym">Human herpes simplex virus 2</name>
    <dbReference type="NCBI Taxonomy" id="10310"/>
    <lineage>
        <taxon>Viruses</taxon>
        <taxon>Duplodnaviria</taxon>
        <taxon>Heunggongvirae</taxon>
        <taxon>Peploviricota</taxon>
        <taxon>Herviviricetes</taxon>
        <taxon>Herpesvirales</taxon>
        <taxon>Orthoherpesviridae</taxon>
        <taxon>Alphaherpesvirinae</taxon>
        <taxon>Simplexvirus</taxon>
        <taxon>Simplexvirus humanalpha2</taxon>
    </lineage>
</organism>
<name>A0A481TVI8_HHV2</name>
<accession>A0A481TVI8</accession>
<protein>
    <submittedName>
        <fullName evidence="1">Uncharacterized protein</fullName>
    </submittedName>
</protein>
<organismHost>
    <name type="scientific">Homo sapiens</name>
    <name type="common">Human</name>
    <dbReference type="NCBI Taxonomy" id="9606"/>
</organismHost>